<organism evidence="1 2">
    <name type="scientific">Arthrobacter phage BlueFeather</name>
    <dbReference type="NCBI Taxonomy" id="2713258"/>
    <lineage>
        <taxon>Viruses</taxon>
        <taxon>Duplodnaviria</taxon>
        <taxon>Heunggongvirae</taxon>
        <taxon>Uroviricota</taxon>
        <taxon>Caudoviricetes</taxon>
        <taxon>Caudoviricetes incertae sedis</taxon>
        <taxon>Bluefeathervirus</taxon>
        <taxon>Bluefeathervirus bluefeather</taxon>
    </lineage>
</organism>
<dbReference type="KEGG" id="vg:80090779"/>
<dbReference type="Proteomes" id="UP000501086">
    <property type="component" value="Segment"/>
</dbReference>
<evidence type="ECO:0000313" key="1">
    <source>
        <dbReference type="EMBL" id="QIN94316.1"/>
    </source>
</evidence>
<dbReference type="GeneID" id="80090779"/>
<sequence>MESPLPNIYAPYREDAEAQHRYSLRHRHSVVAHPRYADPFELDVEDLQITFDSAWSPYIQGSITAKAGDEASLAALDPRAGCRVHVFAGYVYDGMVDDVHLLADLHVRERKVNRPDNTVTLTVSSDEALAEDYKRLAWGPHASTSGMTPFVQFHADRASIPDTATVRSDYGYDLGADDIAGMVQDVGQDSLSMLQDAAERVGVRVYVDGDRTWRIAPLPEYSGATALKLFTGPEGTILDAAATLTRGAVDGHGFHNAVSIKYLWKDSGGVDRVNFGNAVVASGPYAPSAIGYNVLYLERPYAVASTAKANQAAANVLKPLVGRGHQVELGAHAAYWLRPGHTVTVQLPAGGQERHLVRSVSFHPLTGRMDLGLVQPINVTISTSSG</sequence>
<dbReference type="RefSeq" id="YP_010761531.1">
    <property type="nucleotide sequence ID" value="NC_073598.1"/>
</dbReference>
<protein>
    <submittedName>
        <fullName evidence="1">Minor tail protein</fullName>
    </submittedName>
</protein>
<gene>
    <name evidence="1" type="primary">12</name>
    <name evidence="1" type="ORF">SEA_BLUEFEATHER_12</name>
</gene>
<dbReference type="EMBL" id="MT024867">
    <property type="protein sequence ID" value="QIN94316.1"/>
    <property type="molecule type" value="Genomic_DNA"/>
</dbReference>
<proteinExistence type="predicted"/>
<name>A0A6G8R2B0_9CAUD</name>
<accession>A0A6G8R2B0</accession>
<keyword evidence="2" id="KW-1185">Reference proteome</keyword>
<evidence type="ECO:0000313" key="2">
    <source>
        <dbReference type="Proteomes" id="UP000501086"/>
    </source>
</evidence>
<reference evidence="1 2" key="1">
    <citation type="submission" date="2020-02" db="EMBL/GenBank/DDBJ databases">
        <authorList>
            <person name="Demo S.M."/>
            <person name="Guardino K.C."/>
            <person name="Hobbs B.M."/>
            <person name="Hoh K.J."/>
            <person name="Lee E."/>
            <person name="Vuong I.K."/>
            <person name="Kapinos A."/>
            <person name="Freise A.C."/>
            <person name="Reddi K."/>
            <person name="Moberg-Parker J."/>
            <person name="Garlena R.A."/>
            <person name="Russell D.A."/>
            <person name="Pope W.H."/>
            <person name="Jacobs-Sera D."/>
            <person name="Hatfull G.F."/>
        </authorList>
    </citation>
    <scope>NUCLEOTIDE SEQUENCE [LARGE SCALE GENOMIC DNA]</scope>
</reference>